<keyword evidence="3" id="KW-1185">Reference proteome</keyword>
<dbReference type="SMART" id="SM00471">
    <property type="entry name" value="HDc"/>
    <property type="match status" value="1"/>
</dbReference>
<dbReference type="PANTHER" id="PTHR46246">
    <property type="entry name" value="GUANOSINE-3',5'-BIS(DIPHOSPHATE) 3'-PYROPHOSPHOHYDROLASE MESH1"/>
    <property type="match status" value="1"/>
</dbReference>
<evidence type="ECO:0000313" key="3">
    <source>
        <dbReference type="Proteomes" id="UP000763557"/>
    </source>
</evidence>
<feature type="domain" description="HD/PDEase" evidence="1">
    <location>
        <begin position="49"/>
        <end position="151"/>
    </location>
</feature>
<dbReference type="Proteomes" id="UP000763557">
    <property type="component" value="Unassembled WGS sequence"/>
</dbReference>
<dbReference type="PANTHER" id="PTHR46246:SF1">
    <property type="entry name" value="GUANOSINE-3',5'-BIS(DIPHOSPHATE) 3'-PYROPHOSPHOHYDROLASE MESH1"/>
    <property type="match status" value="1"/>
</dbReference>
<name>A0ABX2F7U9_9PSEU</name>
<gene>
    <name evidence="2" type="ORF">GC106_46730</name>
</gene>
<dbReference type="RefSeq" id="WP_173135254.1">
    <property type="nucleotide sequence ID" value="NZ_CBCSGW010000002.1"/>
</dbReference>
<dbReference type="EMBL" id="JAAATY010000014">
    <property type="protein sequence ID" value="NRN67433.1"/>
    <property type="molecule type" value="Genomic_DNA"/>
</dbReference>
<dbReference type="Pfam" id="PF13328">
    <property type="entry name" value="HD_4"/>
    <property type="match status" value="1"/>
</dbReference>
<protein>
    <submittedName>
        <fullName evidence="2">GTP pyrophosphokinase ppGpp synthetase I</fullName>
    </submittedName>
</protein>
<dbReference type="SUPFAM" id="SSF109604">
    <property type="entry name" value="HD-domain/PDEase-like"/>
    <property type="match status" value="1"/>
</dbReference>
<reference evidence="2 3" key="1">
    <citation type="submission" date="2020-01" db="EMBL/GenBank/DDBJ databases">
        <title>Kibdelosporangium persica a novel Actinomycetes from a hot desert in Iran.</title>
        <authorList>
            <person name="Safaei N."/>
            <person name="Zaburannyi N."/>
            <person name="Mueller R."/>
            <person name="Wink J."/>
        </authorList>
    </citation>
    <scope>NUCLEOTIDE SEQUENCE [LARGE SCALE GENOMIC DNA]</scope>
    <source>
        <strain evidence="2 3">4NS15</strain>
    </source>
</reference>
<evidence type="ECO:0000259" key="1">
    <source>
        <dbReference type="SMART" id="SM00471"/>
    </source>
</evidence>
<sequence length="192" mass="22020">MVHPLETFEAKDGWPALRQRLNGRVPDLHLLDEAVEFAVRWHGDQTRPAGEPYVEHLLEVVTVLAEGVGVTDIDVLRAGVLHDVVEDTDCDLETVRAQFGDRVAELVNWVTKGEDREAYLENLKNAPKDALTVKLADRLSNVQRLNTHPKPAKQQKYYLETVRTIVPLSQGFPWFEEWYAKWRNEFSHLANL</sequence>
<dbReference type="InterPro" id="IPR052194">
    <property type="entry name" value="MESH1"/>
</dbReference>
<dbReference type="Gene3D" id="1.10.3210.10">
    <property type="entry name" value="Hypothetical protein af1432"/>
    <property type="match status" value="1"/>
</dbReference>
<comment type="caution">
    <text evidence="2">The sequence shown here is derived from an EMBL/GenBank/DDBJ whole genome shotgun (WGS) entry which is preliminary data.</text>
</comment>
<accession>A0ABX2F7U9</accession>
<proteinExistence type="predicted"/>
<organism evidence="2 3">
    <name type="scientific">Kibdelosporangium persicum</name>
    <dbReference type="NCBI Taxonomy" id="2698649"/>
    <lineage>
        <taxon>Bacteria</taxon>
        <taxon>Bacillati</taxon>
        <taxon>Actinomycetota</taxon>
        <taxon>Actinomycetes</taxon>
        <taxon>Pseudonocardiales</taxon>
        <taxon>Pseudonocardiaceae</taxon>
        <taxon>Kibdelosporangium</taxon>
    </lineage>
</organism>
<dbReference type="InterPro" id="IPR003607">
    <property type="entry name" value="HD/PDEase_dom"/>
</dbReference>
<evidence type="ECO:0000313" key="2">
    <source>
        <dbReference type="EMBL" id="NRN67433.1"/>
    </source>
</evidence>